<sequence>MEFTKGEWKVTDSAFSRYTTYRSNRTGGRAFVTVTEDLEQVAEAQGSTQEEAEANAHLIAAAPAMYEALKTLIIHPQPVVVPTLSDAQCRAELKRLCERVDRFKDITNKALAQADRRE</sequence>
<name>A0A0F9FP03_9ZZZZ</name>
<proteinExistence type="predicted"/>
<reference evidence="1" key="1">
    <citation type="journal article" date="2015" name="Nature">
        <title>Complex archaea that bridge the gap between prokaryotes and eukaryotes.</title>
        <authorList>
            <person name="Spang A."/>
            <person name="Saw J.H."/>
            <person name="Jorgensen S.L."/>
            <person name="Zaremba-Niedzwiedzka K."/>
            <person name="Martijn J."/>
            <person name="Lind A.E."/>
            <person name="van Eijk R."/>
            <person name="Schleper C."/>
            <person name="Guy L."/>
            <person name="Ettema T.J."/>
        </authorList>
    </citation>
    <scope>NUCLEOTIDE SEQUENCE</scope>
</reference>
<accession>A0A0F9FP03</accession>
<gene>
    <name evidence="1" type="ORF">LCGC14_1929560</name>
</gene>
<comment type="caution">
    <text evidence="1">The sequence shown here is derived from an EMBL/GenBank/DDBJ whole genome shotgun (WGS) entry which is preliminary data.</text>
</comment>
<protein>
    <submittedName>
        <fullName evidence="1">Uncharacterized protein</fullName>
    </submittedName>
</protein>
<dbReference type="AlphaFoldDB" id="A0A0F9FP03"/>
<dbReference type="EMBL" id="LAZR01020699">
    <property type="protein sequence ID" value="KKL87953.1"/>
    <property type="molecule type" value="Genomic_DNA"/>
</dbReference>
<organism evidence="1">
    <name type="scientific">marine sediment metagenome</name>
    <dbReference type="NCBI Taxonomy" id="412755"/>
    <lineage>
        <taxon>unclassified sequences</taxon>
        <taxon>metagenomes</taxon>
        <taxon>ecological metagenomes</taxon>
    </lineage>
</organism>
<evidence type="ECO:0000313" key="1">
    <source>
        <dbReference type="EMBL" id="KKL87953.1"/>
    </source>
</evidence>